<proteinExistence type="predicted"/>
<dbReference type="EMBL" id="KQ435765">
    <property type="protein sequence ID" value="KOX75328.1"/>
    <property type="molecule type" value="Genomic_DNA"/>
</dbReference>
<dbReference type="Proteomes" id="UP000053105">
    <property type="component" value="Unassembled WGS sequence"/>
</dbReference>
<sequence>MQNKITLNTCLYELFRCAEPCQKFFFLILRHSTFTRSSMITSTLGAQPLAACANQCSELVVEESSNHHYIY</sequence>
<keyword evidence="2" id="KW-1185">Reference proteome</keyword>
<gene>
    <name evidence="1" type="ORF">WN51_13198</name>
</gene>
<organism evidence="1 2">
    <name type="scientific">Melipona quadrifasciata</name>
    <dbReference type="NCBI Taxonomy" id="166423"/>
    <lineage>
        <taxon>Eukaryota</taxon>
        <taxon>Metazoa</taxon>
        <taxon>Ecdysozoa</taxon>
        <taxon>Arthropoda</taxon>
        <taxon>Hexapoda</taxon>
        <taxon>Insecta</taxon>
        <taxon>Pterygota</taxon>
        <taxon>Neoptera</taxon>
        <taxon>Endopterygota</taxon>
        <taxon>Hymenoptera</taxon>
        <taxon>Apocrita</taxon>
        <taxon>Aculeata</taxon>
        <taxon>Apoidea</taxon>
        <taxon>Anthophila</taxon>
        <taxon>Apidae</taxon>
        <taxon>Melipona</taxon>
    </lineage>
</organism>
<reference evidence="1 2" key="1">
    <citation type="submission" date="2015-07" db="EMBL/GenBank/DDBJ databases">
        <title>The genome of Melipona quadrifasciata.</title>
        <authorList>
            <person name="Pan H."/>
            <person name="Kapheim K."/>
        </authorList>
    </citation>
    <scope>NUCLEOTIDE SEQUENCE [LARGE SCALE GENOMIC DNA]</scope>
    <source>
        <strain evidence="1">0111107301</strain>
        <tissue evidence="1">Whole body</tissue>
    </source>
</reference>
<accession>A0A0N0U5I4</accession>
<dbReference type="AlphaFoldDB" id="A0A0N0U5I4"/>
<evidence type="ECO:0000313" key="1">
    <source>
        <dbReference type="EMBL" id="KOX75328.1"/>
    </source>
</evidence>
<evidence type="ECO:0000313" key="2">
    <source>
        <dbReference type="Proteomes" id="UP000053105"/>
    </source>
</evidence>
<protein>
    <submittedName>
        <fullName evidence="1">Uncharacterized protein</fullName>
    </submittedName>
</protein>
<name>A0A0N0U5I4_9HYME</name>